<dbReference type="InterPro" id="IPR002187">
    <property type="entry name" value="N-reg_PII"/>
</dbReference>
<dbReference type="RefSeq" id="WP_144067571.1">
    <property type="nucleotide sequence ID" value="NZ_CP041636.1"/>
</dbReference>
<dbReference type="InterPro" id="IPR011322">
    <property type="entry name" value="N-reg_PII-like_a/b"/>
</dbReference>
<sequence>MAHPRKKIEIIVEAPLQKPVLDWLSAQGVKGWSLFPRVIGGGKHGERSGDDITRAFDNVMIVAVATEPVARVVLDGFHTRFADAVAVVYISDVEVSRADRF</sequence>
<evidence type="ECO:0000313" key="3">
    <source>
        <dbReference type="Proteomes" id="UP000317496"/>
    </source>
</evidence>
<name>A0A516GZ15_9PROT</name>
<dbReference type="SUPFAM" id="SSF54913">
    <property type="entry name" value="GlnB-like"/>
    <property type="match status" value="1"/>
</dbReference>
<accession>A0A516GZ15</accession>
<dbReference type="OrthoDB" id="7595716at2"/>
<evidence type="ECO:0000256" key="1">
    <source>
        <dbReference type="ARBA" id="ARBA00015681"/>
    </source>
</evidence>
<proteinExistence type="predicted"/>
<protein>
    <recommendedName>
        <fullName evidence="1">Nitrogen regulatory protein P-II</fullName>
    </recommendedName>
</protein>
<evidence type="ECO:0000313" key="2">
    <source>
        <dbReference type="EMBL" id="QDO96590.1"/>
    </source>
</evidence>
<dbReference type="AlphaFoldDB" id="A0A516GZ15"/>
<dbReference type="GO" id="GO:0006808">
    <property type="term" value="P:regulation of nitrogen utilization"/>
    <property type="evidence" value="ECO:0007669"/>
    <property type="project" value="InterPro"/>
</dbReference>
<dbReference type="Gene3D" id="3.30.70.120">
    <property type="match status" value="1"/>
</dbReference>
<dbReference type="EMBL" id="CP041636">
    <property type="protein sequence ID" value="QDO96590.1"/>
    <property type="molecule type" value="Genomic_DNA"/>
</dbReference>
<keyword evidence="3" id="KW-1185">Reference proteome</keyword>
<dbReference type="GO" id="GO:0030234">
    <property type="term" value="F:enzyme regulator activity"/>
    <property type="evidence" value="ECO:0007669"/>
    <property type="project" value="InterPro"/>
</dbReference>
<gene>
    <name evidence="2" type="ORF">FNB15_04565</name>
</gene>
<dbReference type="KEGG" id="fer:FNB15_04565"/>
<reference evidence="2 3" key="1">
    <citation type="submission" date="2019-07" db="EMBL/GenBank/DDBJ databases">
        <title>Genome sequencing for Ferrovibrio sp. K5.</title>
        <authorList>
            <person name="Park S.-J."/>
        </authorList>
    </citation>
    <scope>NUCLEOTIDE SEQUENCE [LARGE SCALE GENOMIC DNA]</scope>
    <source>
        <strain evidence="2 3">K5</strain>
    </source>
</reference>
<organism evidence="2 3">
    <name type="scientific">Ferrovibrio terrae</name>
    <dbReference type="NCBI Taxonomy" id="2594003"/>
    <lineage>
        <taxon>Bacteria</taxon>
        <taxon>Pseudomonadati</taxon>
        <taxon>Pseudomonadota</taxon>
        <taxon>Alphaproteobacteria</taxon>
        <taxon>Rhodospirillales</taxon>
        <taxon>Rhodospirillaceae</taxon>
        <taxon>Ferrovibrio</taxon>
    </lineage>
</organism>
<dbReference type="InterPro" id="IPR015867">
    <property type="entry name" value="N-reg_PII/ATP_PRibTrfase_C"/>
</dbReference>
<dbReference type="Proteomes" id="UP000317496">
    <property type="component" value="Chromosome"/>
</dbReference>
<dbReference type="Pfam" id="PF00543">
    <property type="entry name" value="P-II"/>
    <property type="match status" value="1"/>
</dbReference>